<dbReference type="InterPro" id="IPR002553">
    <property type="entry name" value="Clathrin/coatomer_adapt-like_N"/>
</dbReference>
<evidence type="ECO:0000256" key="6">
    <source>
        <dbReference type="ARBA" id="ARBA00023034"/>
    </source>
</evidence>
<dbReference type="GO" id="GO:0005802">
    <property type="term" value="C:trans-Golgi network"/>
    <property type="evidence" value="ECO:0007669"/>
    <property type="project" value="UniProtKB-ARBA"/>
</dbReference>
<dbReference type="FunFam" id="1.25.10.10:FF:000227">
    <property type="entry name" value="AP-4 complex subunit epsilon"/>
    <property type="match status" value="1"/>
</dbReference>
<name>A0A8C6HN28_MUSSI</name>
<keyword evidence="7 10" id="KW-0472">Membrane</keyword>
<evidence type="ECO:0000256" key="2">
    <source>
        <dbReference type="ARBA" id="ARBA00006613"/>
    </source>
</evidence>
<evidence type="ECO:0000256" key="1">
    <source>
        <dbReference type="ARBA" id="ARBA00004150"/>
    </source>
</evidence>
<dbReference type="InterPro" id="IPR050840">
    <property type="entry name" value="Adaptor_Complx_Large_Subunit"/>
</dbReference>
<feature type="region of interest" description="Disordered" evidence="11">
    <location>
        <begin position="714"/>
        <end position="761"/>
    </location>
</feature>
<dbReference type="SMART" id="SM01356">
    <property type="entry name" value="AP4E_app_platf"/>
    <property type="match status" value="1"/>
</dbReference>
<feature type="domain" description="AP-4 complex subunit epsilon-1 C-terminal" evidence="12">
    <location>
        <begin position="1017"/>
        <end position="1120"/>
    </location>
</feature>
<dbReference type="GO" id="GO:0016192">
    <property type="term" value="P:vesicle-mediated transport"/>
    <property type="evidence" value="ECO:0007669"/>
    <property type="project" value="UniProtKB-UniRule"/>
</dbReference>
<dbReference type="Gene3D" id="1.25.10.10">
    <property type="entry name" value="Leucine-rich Repeat Variant"/>
    <property type="match status" value="1"/>
</dbReference>
<dbReference type="InterPro" id="IPR017109">
    <property type="entry name" value="AP4_complex_esu"/>
</dbReference>
<dbReference type="AlphaFoldDB" id="A0A8C6HN28"/>
<keyword evidence="3 10" id="KW-0813">Transport</keyword>
<evidence type="ECO:0000256" key="3">
    <source>
        <dbReference type="ARBA" id="ARBA00022448"/>
    </source>
</evidence>
<evidence type="ECO:0000256" key="7">
    <source>
        <dbReference type="ARBA" id="ARBA00023136"/>
    </source>
</evidence>
<dbReference type="PIRSF" id="PIRSF037097">
    <property type="entry name" value="AP4_complex_epsilon"/>
    <property type="match status" value="1"/>
</dbReference>
<evidence type="ECO:0000313" key="14">
    <source>
        <dbReference type="Proteomes" id="UP000694415"/>
    </source>
</evidence>
<dbReference type="GeneTree" id="ENSGT00950000182838"/>
<evidence type="ECO:0000259" key="12">
    <source>
        <dbReference type="SMART" id="SM01356"/>
    </source>
</evidence>
<protein>
    <recommendedName>
        <fullName evidence="10">AP-4 complex subunit epsilon</fullName>
    </recommendedName>
</protein>
<keyword evidence="5 10" id="KW-0653">Protein transport</keyword>
<dbReference type="Proteomes" id="UP000694415">
    <property type="component" value="Unplaced"/>
</dbReference>
<evidence type="ECO:0000256" key="10">
    <source>
        <dbReference type="PIRNR" id="PIRNR037097"/>
    </source>
</evidence>
<dbReference type="GO" id="GO:0030124">
    <property type="term" value="C:AP-4 adaptor complex"/>
    <property type="evidence" value="ECO:0007669"/>
    <property type="project" value="UniProtKB-UniRule"/>
</dbReference>
<proteinExistence type="inferred from homology"/>
<evidence type="ECO:0000256" key="11">
    <source>
        <dbReference type="SAM" id="MobiDB-lite"/>
    </source>
</evidence>
<dbReference type="Pfam" id="PF14807">
    <property type="entry name" value="AP4E_app_platf"/>
    <property type="match status" value="1"/>
</dbReference>
<dbReference type="Pfam" id="PF01602">
    <property type="entry name" value="Adaptin_N"/>
    <property type="match status" value="1"/>
</dbReference>
<comment type="function">
    <text evidence="8">Component of the adaptor protein complex 4 (AP-4). Adaptor protein complexes are vesicle coat components involved both in vesicle formation and cargo selection. They control the vesicular transport of proteins in different trafficking pathways. AP-4 forms a non clathrin-associated coat on vesicles departing the trans-Golgi network (TGN) and may be involved in the targeting of proteins from the trans-Golgi network (TGN) to the endosomal-lysosomal system. It is also involved in protein sorting to the basolateral membrane in epithelial cells and the proper asymmetric localization of somatodendritic proteins in neurons. AP-4 is involved in the recognition and binding of tyrosine-based sorting signals found in the cytoplasmic part of cargos, but may also recognize other types of sorting signal.</text>
</comment>
<feature type="region of interest" description="Disordered" evidence="11">
    <location>
        <begin position="799"/>
        <end position="822"/>
    </location>
</feature>
<dbReference type="InterPro" id="IPR028269">
    <property type="entry name" value="AP4E1_C"/>
</dbReference>
<evidence type="ECO:0000256" key="8">
    <source>
        <dbReference type="ARBA" id="ARBA00053594"/>
    </source>
</evidence>
<evidence type="ECO:0000313" key="13">
    <source>
        <dbReference type="Ensembl" id="ENSMSIP00000023238.1"/>
    </source>
</evidence>
<feature type="compositionally biased region" description="Basic and acidic residues" evidence="11">
    <location>
        <begin position="714"/>
        <end position="728"/>
    </location>
</feature>
<feature type="compositionally biased region" description="Basic and acidic residues" evidence="11">
    <location>
        <begin position="745"/>
        <end position="761"/>
    </location>
</feature>
<accession>A0A8C6HN28</accession>
<evidence type="ECO:0000256" key="5">
    <source>
        <dbReference type="ARBA" id="ARBA00022927"/>
    </source>
</evidence>
<dbReference type="Ensembl" id="ENSMSIT00000029325.1">
    <property type="protein sequence ID" value="ENSMSIP00000023238.1"/>
    <property type="gene ID" value="ENSMSIG00000019734.1"/>
</dbReference>
<reference evidence="13" key="1">
    <citation type="submission" date="2025-08" db="UniProtKB">
        <authorList>
            <consortium name="Ensembl"/>
        </authorList>
    </citation>
    <scope>IDENTIFICATION</scope>
</reference>
<comment type="subunit">
    <text evidence="10">Adaptor protein complex 4 (AP-4) is a heterotetramer composed of two large adaptins, a medium adaptin and a small adaptin.</text>
</comment>
<dbReference type="InterPro" id="IPR011989">
    <property type="entry name" value="ARM-like"/>
</dbReference>
<reference evidence="13" key="2">
    <citation type="submission" date="2025-09" db="UniProtKB">
        <authorList>
            <consortium name="Ensembl"/>
        </authorList>
    </citation>
    <scope>IDENTIFICATION</scope>
</reference>
<evidence type="ECO:0000256" key="4">
    <source>
        <dbReference type="ARBA" id="ARBA00022553"/>
    </source>
</evidence>
<organism evidence="13 14">
    <name type="scientific">Mus spicilegus</name>
    <name type="common">Mound-building mouse</name>
    <dbReference type="NCBI Taxonomy" id="10103"/>
    <lineage>
        <taxon>Eukaryota</taxon>
        <taxon>Metazoa</taxon>
        <taxon>Chordata</taxon>
        <taxon>Craniata</taxon>
        <taxon>Vertebrata</taxon>
        <taxon>Euteleostomi</taxon>
        <taxon>Mammalia</taxon>
        <taxon>Eutheria</taxon>
        <taxon>Euarchontoglires</taxon>
        <taxon>Glires</taxon>
        <taxon>Rodentia</taxon>
        <taxon>Myomorpha</taxon>
        <taxon>Muroidea</taxon>
        <taxon>Muridae</taxon>
        <taxon>Murinae</taxon>
        <taxon>Mus</taxon>
        <taxon>Mus</taxon>
    </lineage>
</organism>
<keyword evidence="6 10" id="KW-0333">Golgi apparatus</keyword>
<comment type="subcellular location">
    <subcellularLocation>
        <location evidence="1">Golgi apparatus</location>
        <location evidence="1">trans-Golgi network membrane</location>
        <topology evidence="1">Peripheral membrane protein</topology>
    </subcellularLocation>
</comment>
<comment type="similarity">
    <text evidence="2 10">Belongs to the adaptor complexes large subunit family.</text>
</comment>
<evidence type="ECO:0000256" key="9">
    <source>
        <dbReference type="ARBA" id="ARBA00063333"/>
    </source>
</evidence>
<keyword evidence="4" id="KW-0597">Phosphoprotein</keyword>
<dbReference type="GO" id="GO:0006886">
    <property type="term" value="P:intracellular protein transport"/>
    <property type="evidence" value="ECO:0007669"/>
    <property type="project" value="UniProtKB-UniRule"/>
</dbReference>
<dbReference type="PANTHER" id="PTHR22780">
    <property type="entry name" value="ADAPTIN, ALPHA/GAMMA/EPSILON"/>
    <property type="match status" value="1"/>
</dbReference>
<dbReference type="SUPFAM" id="SSF48371">
    <property type="entry name" value="ARM repeat"/>
    <property type="match status" value="1"/>
</dbReference>
<comment type="subunit">
    <text evidence="9">Adaptor protein complex 4 (AP-4) is a heterotetramer composed of two large adaptins (epsilon-type subunit AP4E1 and beta-type subunit AP4B1), a medium adaptin (mu-type subunit AP4M1) and a small adaptin (sigma-type AP4S1). Interacts with TEPSIN. Interacts with GRIA2; probably indirect it mediates the somatodendritic localization of GRIA2 in neurons.</text>
</comment>
<keyword evidence="14" id="KW-1185">Reference proteome</keyword>
<dbReference type="InterPro" id="IPR016024">
    <property type="entry name" value="ARM-type_fold"/>
</dbReference>
<sequence>MSDMVERTLTALPGLFLQNQLGGPAASRAPFFSRLGGLIRGVTALSSKHEEEKLIQQELSSLKATVSAPTTTLKTMKECMVRLIYCEMLGYDASFGYIHAIKLAQQGNLLEKRVGYLAVSLFLHESHELLLLLVNTVVKDLQSTNLVEVCMALTVVSQIFPREMIPAVLPLIEDKLQHSKEIIRRKAVLALYKFYLIAPNQVQHIHTKFRKALCDRDVGVMAASLHIYLRMIKENASGYKDLTESFVTILKQVVGGKLPVEFSYHSVPAPWLQIQLLRILGLLGKDDERTSELMYDVLDESLRRAELNHNVTYAILFECVHTIYSIYPKSELLEKAAKCIGKFVLSPKINLKYLGLKALTYVIQQDPSLALQHQITIIECLDHPDPIIKRETLELLYRITNAQNVVVIVQKMLEYLHQSKEEHIIISLVGRIAELAEKYAPDNVWFIQTMNAVFSVGGDVMHPDILSNFLRLLAEGFDDETEDQQLRLYAVQSYLTLLDMENTFYPQRFLQVMSWVLGEYSYLLDKESPEEVITRLYKLLMSDSISSETKAWLFAAVTKLTPQAHSSPLVEKLIQEFTVSLNTCLRQHAFELKHLHENTELMKSLLQGAQICEDIVADASLSFLDGFVAEGLSQGAAPYKPHHQRQEEQLSQEKVLNFEPYGLSFSSSGFTGRQSPAGISLGSDISGNSAETALKETSSLKMEGIKKLWGKEGYLPKKESGTGDKPEASHVPAEGATVENVDQATTRKDQALGHTPSTEEKEKQLLASSLFVGLGPENTVDLLGKADVVSHKFRRKSKLKVAQSDKTAGAPTAPCSALSLGSDVAGGDEDGLSAVDRGDGELSSELLRSESLSGLPSAEKLVSVSLPVPSLFADNNMEVFTPPSSSATSTVKEETPECRHSGLVEICSNEAVSVSSYKVWRDDCLLVIWAVTSKTDSEFTDAQLEIFPVENFKIIEQPECSSPVIETERTKSFQYSVQMESPCIEGTLSGFIKYQMMDTHSVQLEFSMNLPLLDFIRPLKISTEDFGKLWLSFANDVKQTIKISEPGVALASVLTELQQNVRLRVIDVIGNEGLLACKLLPSTPCVLHCRVHADAVALWFRSSSSVLSDYLSCHCQKVMQTS</sequence>